<dbReference type="PROSITE" id="PS51257">
    <property type="entry name" value="PROKAR_LIPOPROTEIN"/>
    <property type="match status" value="1"/>
</dbReference>
<evidence type="ECO:0000313" key="3">
    <source>
        <dbReference type="EMBL" id="WFN37433.1"/>
    </source>
</evidence>
<dbReference type="Pfam" id="PF00561">
    <property type="entry name" value="Abhydrolase_1"/>
    <property type="match status" value="1"/>
</dbReference>
<dbReference type="InterPro" id="IPR050471">
    <property type="entry name" value="AB_hydrolase"/>
</dbReference>
<protein>
    <submittedName>
        <fullName evidence="3">Alpha/beta hydrolase</fullName>
    </submittedName>
</protein>
<dbReference type="SUPFAM" id="SSF53474">
    <property type="entry name" value="alpha/beta-Hydrolases"/>
    <property type="match status" value="1"/>
</dbReference>
<accession>A0AAF0FW58</accession>
<dbReference type="GO" id="GO:0016787">
    <property type="term" value="F:hydrolase activity"/>
    <property type="evidence" value="ECO:0007669"/>
    <property type="project" value="UniProtKB-KW"/>
</dbReference>
<keyword evidence="4" id="KW-1185">Reference proteome</keyword>
<keyword evidence="3" id="KW-0378">Hydrolase</keyword>
<dbReference type="Proteomes" id="UP001218895">
    <property type="component" value="Chromosome"/>
</dbReference>
<dbReference type="InterPro" id="IPR029058">
    <property type="entry name" value="AB_hydrolase_fold"/>
</dbReference>
<dbReference type="PANTHER" id="PTHR43433">
    <property type="entry name" value="HYDROLASE, ALPHA/BETA FOLD FAMILY PROTEIN"/>
    <property type="match status" value="1"/>
</dbReference>
<dbReference type="PANTHER" id="PTHR43433:SF5">
    <property type="entry name" value="AB HYDROLASE-1 DOMAIN-CONTAINING PROTEIN"/>
    <property type="match status" value="1"/>
</dbReference>
<dbReference type="RefSeq" id="WP_278100272.1">
    <property type="nucleotide sequence ID" value="NZ_CP091092.1"/>
</dbReference>
<dbReference type="GeneID" id="79949392"/>
<dbReference type="InterPro" id="IPR000073">
    <property type="entry name" value="AB_hydrolase_1"/>
</dbReference>
<dbReference type="KEGG" id="manq:L1994_03315"/>
<reference evidence="3" key="1">
    <citation type="submission" date="2022-01" db="EMBL/GenBank/DDBJ databases">
        <title>Complete genome of Methanomicrobium antiquum DSM 21220.</title>
        <authorList>
            <person name="Chen S.-C."/>
            <person name="You Y.-T."/>
            <person name="Zhou Y.-Z."/>
            <person name="Lai M.-C."/>
        </authorList>
    </citation>
    <scope>NUCLEOTIDE SEQUENCE</scope>
    <source>
        <strain evidence="3">DSM 21220</strain>
    </source>
</reference>
<dbReference type="AlphaFoldDB" id="A0AAF0FW58"/>
<feature type="domain" description="AB hydrolase-1" evidence="2">
    <location>
        <begin position="79"/>
        <end position="306"/>
    </location>
</feature>
<gene>
    <name evidence="3" type="ORF">L1994_03315</name>
</gene>
<organism evidence="3 4">
    <name type="scientific">Methanomicrobium antiquum</name>
    <dbReference type="NCBI Taxonomy" id="487686"/>
    <lineage>
        <taxon>Archaea</taxon>
        <taxon>Methanobacteriati</taxon>
        <taxon>Methanobacteriota</taxon>
        <taxon>Stenosarchaea group</taxon>
        <taxon>Methanomicrobia</taxon>
        <taxon>Methanomicrobiales</taxon>
        <taxon>Methanomicrobiaceae</taxon>
        <taxon>Methanomicrobium</taxon>
    </lineage>
</organism>
<feature type="transmembrane region" description="Helical" evidence="1">
    <location>
        <begin position="7"/>
        <end position="25"/>
    </location>
</feature>
<keyword evidence="1" id="KW-1133">Transmembrane helix</keyword>
<proteinExistence type="predicted"/>
<name>A0AAF0FW58_9EURY</name>
<evidence type="ECO:0000259" key="2">
    <source>
        <dbReference type="Pfam" id="PF00561"/>
    </source>
</evidence>
<dbReference type="PRINTS" id="PR00111">
    <property type="entry name" value="ABHYDROLASE"/>
</dbReference>
<keyword evidence="1" id="KW-0812">Transmembrane</keyword>
<dbReference type="Gene3D" id="3.40.50.1820">
    <property type="entry name" value="alpha/beta hydrolase"/>
    <property type="match status" value="1"/>
</dbReference>
<evidence type="ECO:0000313" key="4">
    <source>
        <dbReference type="Proteomes" id="UP001218895"/>
    </source>
</evidence>
<dbReference type="EMBL" id="CP091092">
    <property type="protein sequence ID" value="WFN37433.1"/>
    <property type="molecule type" value="Genomic_DNA"/>
</dbReference>
<evidence type="ECO:0000256" key="1">
    <source>
        <dbReference type="SAM" id="Phobius"/>
    </source>
</evidence>
<sequence>MRKRIDIIYPAIIIFALVFAVFSAGCTGNTDFETPLPEKIEDTTLSKTDIFVFDDAQLKFVYANGVKIGYKQAGKGDSLVMVMGYAATMDAWSPYLLNSLAENYSVVIFDNRGTGYTEPGGISPENMTYEIYADDTAALMDALGIKKAYLMGWSMGTAVSQEIILKYPEKVEKAVLYAPYSGVSSSDEKHLREYLRQVAYGEVNKTTVIENMFPKTWLSCHNPDEYLPVSSETLSENGILAAYNAGLNWNGSYERLNHIDIPVILIVGTEDVLTPPEFSKAMAGEIDGAWTAEFKGAGHGLMYQNPQGLSKTVKLFLDIDEDISCC</sequence>
<keyword evidence="1" id="KW-0472">Membrane</keyword>